<dbReference type="Pfam" id="PF24267">
    <property type="entry name" value="HVO_1552_C"/>
    <property type="match status" value="1"/>
</dbReference>
<dbReference type="InterPro" id="IPR011991">
    <property type="entry name" value="ArsR-like_HTH"/>
</dbReference>
<evidence type="ECO:0000256" key="2">
    <source>
        <dbReference type="SAM" id="Phobius"/>
    </source>
</evidence>
<feature type="transmembrane region" description="Helical" evidence="2">
    <location>
        <begin position="189"/>
        <end position="208"/>
    </location>
</feature>
<dbReference type="InterPro" id="IPR036388">
    <property type="entry name" value="WH-like_DNA-bd_sf"/>
</dbReference>
<dbReference type="KEGG" id="haj:DU500_15270"/>
<name>A0A345E657_9EURY</name>
<gene>
    <name evidence="4" type="ORF">DU500_15270</name>
</gene>
<dbReference type="AlphaFoldDB" id="A0A345E657"/>
<protein>
    <submittedName>
        <fullName evidence="4">ArsR family transcriptional regulator</fullName>
    </submittedName>
</protein>
<dbReference type="SMART" id="SM00418">
    <property type="entry name" value="HTH_ARSR"/>
    <property type="match status" value="1"/>
</dbReference>
<feature type="region of interest" description="Disordered" evidence="1">
    <location>
        <begin position="1"/>
        <end position="22"/>
    </location>
</feature>
<dbReference type="CDD" id="cd00090">
    <property type="entry name" value="HTH_ARSR"/>
    <property type="match status" value="1"/>
</dbReference>
<feature type="domain" description="HTH arsR-type" evidence="3">
    <location>
        <begin position="31"/>
        <end position="114"/>
    </location>
</feature>
<dbReference type="RefSeq" id="WP_114586801.1">
    <property type="nucleotide sequence ID" value="NZ_CP031150.1"/>
</dbReference>
<organism evidence="4 5">
    <name type="scientific">Haloplanus rubicundus</name>
    <dbReference type="NCBI Taxonomy" id="1547898"/>
    <lineage>
        <taxon>Archaea</taxon>
        <taxon>Methanobacteriati</taxon>
        <taxon>Methanobacteriota</taxon>
        <taxon>Stenosarchaea group</taxon>
        <taxon>Halobacteria</taxon>
        <taxon>Halobacteriales</taxon>
        <taxon>Haloferacaceae</taxon>
        <taxon>Haloplanus</taxon>
    </lineage>
</organism>
<accession>A0A345E657</accession>
<keyword evidence="2" id="KW-0472">Membrane</keyword>
<evidence type="ECO:0000313" key="5">
    <source>
        <dbReference type="Proteomes" id="UP000253273"/>
    </source>
</evidence>
<dbReference type="Proteomes" id="UP000253273">
    <property type="component" value="Chromosome"/>
</dbReference>
<keyword evidence="2" id="KW-1133">Transmembrane helix</keyword>
<dbReference type="InterPro" id="IPR001845">
    <property type="entry name" value="HTH_ArsR_DNA-bd_dom"/>
</dbReference>
<sequence>MADLLPSRPDAPAAEEADPRVIGLDSEDADDLLSALSSDTAREVLATLHEEPDTPANVAERVDTSLQNAQYHLGNLEDAGLIEVADTVYSEKGREMNRYAPADRPLVVFAGAEEESRGLESALKNLLGAVGLLGVASLLVQWYVEGPPFGAQTGGADAGGGDGGGMGTMSTEAAPTAADAAGAGLPPGLLFFLGGALVLAVVGAAWYVRR</sequence>
<dbReference type="OrthoDB" id="11368at2157"/>
<proteinExistence type="predicted"/>
<dbReference type="Gene3D" id="1.10.10.10">
    <property type="entry name" value="Winged helix-like DNA-binding domain superfamily/Winged helix DNA-binding domain"/>
    <property type="match status" value="1"/>
</dbReference>
<keyword evidence="5" id="KW-1185">Reference proteome</keyword>
<keyword evidence="2" id="KW-0812">Transmembrane</keyword>
<dbReference type="InterPro" id="IPR056525">
    <property type="entry name" value="HVO_1552_C"/>
</dbReference>
<dbReference type="Pfam" id="PF12840">
    <property type="entry name" value="HTH_20"/>
    <property type="match status" value="1"/>
</dbReference>
<feature type="transmembrane region" description="Helical" evidence="2">
    <location>
        <begin position="126"/>
        <end position="144"/>
    </location>
</feature>
<evidence type="ECO:0000313" key="4">
    <source>
        <dbReference type="EMBL" id="AXG07679.1"/>
    </source>
</evidence>
<dbReference type="GeneID" id="37284773"/>
<evidence type="ECO:0000256" key="1">
    <source>
        <dbReference type="SAM" id="MobiDB-lite"/>
    </source>
</evidence>
<evidence type="ECO:0000259" key="3">
    <source>
        <dbReference type="SMART" id="SM00418"/>
    </source>
</evidence>
<dbReference type="InterPro" id="IPR036390">
    <property type="entry name" value="WH_DNA-bd_sf"/>
</dbReference>
<reference evidence="4 5" key="1">
    <citation type="submission" date="2018-07" db="EMBL/GenBank/DDBJ databases">
        <title>Genome sequences of Haloplanus sp. CBA1113.</title>
        <authorList>
            <person name="Kim Y.B."/>
            <person name="Roh S.W."/>
        </authorList>
    </citation>
    <scope>NUCLEOTIDE SEQUENCE [LARGE SCALE GENOMIC DNA]</scope>
    <source>
        <strain evidence="4 5">CBA1113</strain>
    </source>
</reference>
<dbReference type="GO" id="GO:0003700">
    <property type="term" value="F:DNA-binding transcription factor activity"/>
    <property type="evidence" value="ECO:0007669"/>
    <property type="project" value="InterPro"/>
</dbReference>
<dbReference type="SUPFAM" id="SSF46785">
    <property type="entry name" value="Winged helix' DNA-binding domain"/>
    <property type="match status" value="1"/>
</dbReference>
<dbReference type="EMBL" id="CP031150">
    <property type="protein sequence ID" value="AXG07679.1"/>
    <property type="molecule type" value="Genomic_DNA"/>
</dbReference>